<dbReference type="STRING" id="290397.Adeh_0977"/>
<dbReference type="SUPFAM" id="SSF46785">
    <property type="entry name" value="Winged helix' DNA-binding domain"/>
    <property type="match status" value="1"/>
</dbReference>
<feature type="domain" description="HTH lysR-type" evidence="5">
    <location>
        <begin position="29"/>
        <end position="78"/>
    </location>
</feature>
<dbReference type="eggNOG" id="COG0583">
    <property type="taxonomic scope" value="Bacteria"/>
</dbReference>
<evidence type="ECO:0000256" key="1">
    <source>
        <dbReference type="ARBA" id="ARBA00009437"/>
    </source>
</evidence>
<dbReference type="PANTHER" id="PTHR30537">
    <property type="entry name" value="HTH-TYPE TRANSCRIPTIONAL REGULATOR"/>
    <property type="match status" value="1"/>
</dbReference>
<dbReference type="InterPro" id="IPR000847">
    <property type="entry name" value="LysR_HTH_N"/>
</dbReference>
<dbReference type="Gene3D" id="1.10.10.10">
    <property type="entry name" value="Winged helix-like DNA-binding domain superfamily/Winged helix DNA-binding domain"/>
    <property type="match status" value="1"/>
</dbReference>
<dbReference type="Gene3D" id="3.40.190.290">
    <property type="match status" value="1"/>
</dbReference>
<keyword evidence="4" id="KW-0804">Transcription</keyword>
<dbReference type="AlphaFoldDB" id="Q2IPM0"/>
<organism evidence="6 7">
    <name type="scientific">Anaeromyxobacter dehalogenans (strain 2CP-C)</name>
    <dbReference type="NCBI Taxonomy" id="290397"/>
    <lineage>
        <taxon>Bacteria</taxon>
        <taxon>Pseudomonadati</taxon>
        <taxon>Myxococcota</taxon>
        <taxon>Myxococcia</taxon>
        <taxon>Myxococcales</taxon>
        <taxon>Cystobacterineae</taxon>
        <taxon>Anaeromyxobacteraceae</taxon>
        <taxon>Anaeromyxobacter</taxon>
    </lineage>
</organism>
<gene>
    <name evidence="6" type="ordered locus">Adeh_0977</name>
</gene>
<proteinExistence type="inferred from homology"/>
<dbReference type="RefSeq" id="WP_011420035.1">
    <property type="nucleotide sequence ID" value="NC_007760.1"/>
</dbReference>
<accession>Q2IPM0</accession>
<reference evidence="6" key="1">
    <citation type="submission" date="2006-01" db="EMBL/GenBank/DDBJ databases">
        <title>Complete sequence of Anaeromyxobacter dehalogenans 2CP-C.</title>
        <authorList>
            <consortium name="US DOE Joint Genome Institute"/>
            <person name="Copeland A."/>
            <person name="Lucas S."/>
            <person name="Lapidus A."/>
            <person name="Barry K."/>
            <person name="Detter J.C."/>
            <person name="Glavina T."/>
            <person name="Hammon N."/>
            <person name="Israni S."/>
            <person name="Pitluck S."/>
            <person name="Brettin T."/>
            <person name="Bruce D."/>
            <person name="Han C."/>
            <person name="Tapia R."/>
            <person name="Gilna P."/>
            <person name="Kiss H."/>
            <person name="Schmutz J."/>
            <person name="Larimer F."/>
            <person name="Land M."/>
            <person name="Kyrpides N."/>
            <person name="Anderson I."/>
            <person name="Sanford R.A."/>
            <person name="Ritalahti K.M."/>
            <person name="Thomas H.S."/>
            <person name="Kirby J.R."/>
            <person name="Zhulin I.B."/>
            <person name="Loeffler F.E."/>
            <person name="Richardson P."/>
        </authorList>
    </citation>
    <scope>NUCLEOTIDE SEQUENCE</scope>
    <source>
        <strain evidence="6">2CP-C</strain>
    </source>
</reference>
<dbReference type="InterPro" id="IPR058163">
    <property type="entry name" value="LysR-type_TF_proteobact-type"/>
</dbReference>
<evidence type="ECO:0000256" key="4">
    <source>
        <dbReference type="ARBA" id="ARBA00023163"/>
    </source>
</evidence>
<name>Q2IPM0_ANADE</name>
<dbReference type="OrthoDB" id="5338251at2"/>
<dbReference type="GO" id="GO:0043565">
    <property type="term" value="F:sequence-specific DNA binding"/>
    <property type="evidence" value="ECO:0007669"/>
    <property type="project" value="TreeGrafter"/>
</dbReference>
<dbReference type="PROSITE" id="PS50931">
    <property type="entry name" value="HTH_LYSR"/>
    <property type="match status" value="1"/>
</dbReference>
<evidence type="ECO:0000259" key="5">
    <source>
        <dbReference type="PROSITE" id="PS50931"/>
    </source>
</evidence>
<keyword evidence="3" id="KW-0238">DNA-binding</keyword>
<dbReference type="KEGG" id="ade:Adeh_0977"/>
<comment type="similarity">
    <text evidence="1">Belongs to the LysR transcriptional regulatory family.</text>
</comment>
<dbReference type="SUPFAM" id="SSF53850">
    <property type="entry name" value="Periplasmic binding protein-like II"/>
    <property type="match status" value="1"/>
</dbReference>
<dbReference type="Proteomes" id="UP000001935">
    <property type="component" value="Chromosome"/>
</dbReference>
<dbReference type="Pfam" id="PF03466">
    <property type="entry name" value="LysR_substrate"/>
    <property type="match status" value="1"/>
</dbReference>
<dbReference type="InterPro" id="IPR036388">
    <property type="entry name" value="WH-like_DNA-bd_sf"/>
</dbReference>
<keyword evidence="2" id="KW-0805">Transcription regulation</keyword>
<evidence type="ECO:0000256" key="2">
    <source>
        <dbReference type="ARBA" id="ARBA00023015"/>
    </source>
</evidence>
<protein>
    <submittedName>
        <fullName evidence="6">Transcriptional regulator, LysR family</fullName>
    </submittedName>
</protein>
<evidence type="ECO:0000313" key="6">
    <source>
        <dbReference type="EMBL" id="ABC80752.1"/>
    </source>
</evidence>
<dbReference type="InterPro" id="IPR036390">
    <property type="entry name" value="WH_DNA-bd_sf"/>
</dbReference>
<dbReference type="InterPro" id="IPR005119">
    <property type="entry name" value="LysR_subst-bd"/>
</dbReference>
<evidence type="ECO:0000256" key="3">
    <source>
        <dbReference type="ARBA" id="ARBA00023125"/>
    </source>
</evidence>
<evidence type="ECO:0000313" key="7">
    <source>
        <dbReference type="Proteomes" id="UP000001935"/>
    </source>
</evidence>
<dbReference type="EMBL" id="CP000251">
    <property type="protein sequence ID" value="ABC80752.1"/>
    <property type="molecule type" value="Genomic_DNA"/>
</dbReference>
<dbReference type="GO" id="GO:0003700">
    <property type="term" value="F:DNA-binding transcription factor activity"/>
    <property type="evidence" value="ECO:0007669"/>
    <property type="project" value="InterPro"/>
</dbReference>
<dbReference type="PANTHER" id="PTHR30537:SF3">
    <property type="entry name" value="TRANSCRIPTIONAL REGULATORY PROTEIN"/>
    <property type="match status" value="1"/>
</dbReference>
<dbReference type="GO" id="GO:0006351">
    <property type="term" value="P:DNA-templated transcription"/>
    <property type="evidence" value="ECO:0007669"/>
    <property type="project" value="TreeGrafter"/>
</dbReference>
<dbReference type="HOGENOM" id="CLU_039613_2_1_7"/>
<dbReference type="Pfam" id="PF00126">
    <property type="entry name" value="HTH_1"/>
    <property type="match status" value="1"/>
</dbReference>
<sequence>MARNPRAVDPVRAAMARSGPLDWGNLLFFLELSRSGSLARAAKRLGVDRNTVGRRVAALEDELGLPLFERGPQGWACTAAGEELAALASRVEEDVLAIARHADARDRTPAGTVRLTTSVPVASHLLAPAVPSLRARHPRLLLDVSADFRNYDLTRREADLALRLGRPSDAGLVARKVASVAYGFYGSPAFAEERRGRMDLARDPVLAYEGATSPQERWMDDLAPARLVPFRCNTSLALAAAARTGLGAAVLPCFVADGDPALVRLDGPEPPSYDLWLLVHGDLRRVPRVRAVIEWVDGVVDEARDLLAGAR</sequence>